<evidence type="ECO:0000313" key="2">
    <source>
        <dbReference type="EMBL" id="CAF1035218.1"/>
    </source>
</evidence>
<feature type="domain" description="WWE" evidence="1">
    <location>
        <begin position="1"/>
        <end position="81"/>
    </location>
</feature>
<sequence>MADRGTETKGSGIWYWKSNPDPWSETQYAQWTTFFGIENEIIERAYLNKIGHASLENYIIDFTDMVQVHRKEKHKKRPVKRDILSTVNSDDCVLGPGLLSPGEPGEVCRVVWEWAKQENDSCHILKEENAAEIIDKAADGILVEGKLLKREAEGRQFADGLKTMKGKSLDELSVCCVALYATESFMYKLVTRTLQEDDLSKITTIGPFGFLLNNALWRLRSTGNFTVYRGVNMDRIKLVEYKSHIGKV</sequence>
<protein>
    <recommendedName>
        <fullName evidence="1">WWE domain-containing protein</fullName>
    </recommendedName>
</protein>
<dbReference type="PROSITE" id="PS50918">
    <property type="entry name" value="WWE"/>
    <property type="match status" value="1"/>
</dbReference>
<dbReference type="Gene3D" id="3.30.720.50">
    <property type="match status" value="1"/>
</dbReference>
<organism evidence="2 4">
    <name type="scientific">Didymodactylos carnosus</name>
    <dbReference type="NCBI Taxonomy" id="1234261"/>
    <lineage>
        <taxon>Eukaryota</taxon>
        <taxon>Metazoa</taxon>
        <taxon>Spiralia</taxon>
        <taxon>Gnathifera</taxon>
        <taxon>Rotifera</taxon>
        <taxon>Eurotatoria</taxon>
        <taxon>Bdelloidea</taxon>
        <taxon>Philodinida</taxon>
        <taxon>Philodinidae</taxon>
        <taxon>Didymodactylos</taxon>
    </lineage>
</organism>
<dbReference type="SUPFAM" id="SSF117839">
    <property type="entry name" value="WWE domain"/>
    <property type="match status" value="1"/>
</dbReference>
<name>A0A814JFL4_9BILA</name>
<dbReference type="Proteomes" id="UP000681722">
    <property type="component" value="Unassembled WGS sequence"/>
</dbReference>
<gene>
    <name evidence="2" type="ORF">GPM918_LOCUS15490</name>
    <name evidence="3" type="ORF">SRO942_LOCUS15490</name>
</gene>
<dbReference type="AlphaFoldDB" id="A0A814JFL4"/>
<evidence type="ECO:0000259" key="1">
    <source>
        <dbReference type="PROSITE" id="PS50918"/>
    </source>
</evidence>
<dbReference type="Pfam" id="PF02825">
    <property type="entry name" value="WWE"/>
    <property type="match status" value="1"/>
</dbReference>
<dbReference type="EMBL" id="CAJOBC010003908">
    <property type="protein sequence ID" value="CAF3805864.1"/>
    <property type="molecule type" value="Genomic_DNA"/>
</dbReference>
<dbReference type="EMBL" id="CAJNOQ010003908">
    <property type="protein sequence ID" value="CAF1035218.1"/>
    <property type="molecule type" value="Genomic_DNA"/>
</dbReference>
<evidence type="ECO:0000313" key="4">
    <source>
        <dbReference type="Proteomes" id="UP000663829"/>
    </source>
</evidence>
<evidence type="ECO:0000313" key="3">
    <source>
        <dbReference type="EMBL" id="CAF3805864.1"/>
    </source>
</evidence>
<accession>A0A814JFL4</accession>
<comment type="caution">
    <text evidence="2">The sequence shown here is derived from an EMBL/GenBank/DDBJ whole genome shotgun (WGS) entry which is preliminary data.</text>
</comment>
<reference evidence="2" key="1">
    <citation type="submission" date="2021-02" db="EMBL/GenBank/DDBJ databases">
        <authorList>
            <person name="Nowell W R."/>
        </authorList>
    </citation>
    <scope>NUCLEOTIDE SEQUENCE</scope>
</reference>
<proteinExistence type="predicted"/>
<dbReference type="Proteomes" id="UP000663829">
    <property type="component" value="Unassembled WGS sequence"/>
</dbReference>
<keyword evidence="4" id="KW-1185">Reference proteome</keyword>
<dbReference type="InterPro" id="IPR037197">
    <property type="entry name" value="WWE_dom_sf"/>
</dbReference>
<dbReference type="InterPro" id="IPR004170">
    <property type="entry name" value="WWE_dom"/>
</dbReference>